<proteinExistence type="predicted"/>
<gene>
    <name evidence="1" type="ORF">Fmac_026847</name>
</gene>
<dbReference type="Proteomes" id="UP001603857">
    <property type="component" value="Unassembled WGS sequence"/>
</dbReference>
<name>A0ABD1LFZ9_9FABA</name>
<comment type="caution">
    <text evidence="1">The sequence shown here is derived from an EMBL/GenBank/DDBJ whole genome shotgun (WGS) entry which is preliminary data.</text>
</comment>
<reference evidence="1 2" key="1">
    <citation type="submission" date="2024-08" db="EMBL/GenBank/DDBJ databases">
        <title>Insights into the chromosomal genome structure of Flemingia macrophylla.</title>
        <authorList>
            <person name="Ding Y."/>
            <person name="Zhao Y."/>
            <person name="Bi W."/>
            <person name="Wu M."/>
            <person name="Zhao G."/>
            <person name="Gong Y."/>
            <person name="Li W."/>
            <person name="Zhang P."/>
        </authorList>
    </citation>
    <scope>NUCLEOTIDE SEQUENCE [LARGE SCALE GENOMIC DNA]</scope>
    <source>
        <strain evidence="1">DYQJB</strain>
        <tissue evidence="1">Leaf</tissue>
    </source>
</reference>
<evidence type="ECO:0000313" key="1">
    <source>
        <dbReference type="EMBL" id="KAL2322468.1"/>
    </source>
</evidence>
<dbReference type="EMBL" id="JBGMDY010000009">
    <property type="protein sequence ID" value="KAL2322468.1"/>
    <property type="molecule type" value="Genomic_DNA"/>
</dbReference>
<keyword evidence="2" id="KW-1185">Reference proteome</keyword>
<dbReference type="AlphaFoldDB" id="A0ABD1LFZ9"/>
<organism evidence="1 2">
    <name type="scientific">Flemingia macrophylla</name>
    <dbReference type="NCBI Taxonomy" id="520843"/>
    <lineage>
        <taxon>Eukaryota</taxon>
        <taxon>Viridiplantae</taxon>
        <taxon>Streptophyta</taxon>
        <taxon>Embryophyta</taxon>
        <taxon>Tracheophyta</taxon>
        <taxon>Spermatophyta</taxon>
        <taxon>Magnoliopsida</taxon>
        <taxon>eudicotyledons</taxon>
        <taxon>Gunneridae</taxon>
        <taxon>Pentapetalae</taxon>
        <taxon>rosids</taxon>
        <taxon>fabids</taxon>
        <taxon>Fabales</taxon>
        <taxon>Fabaceae</taxon>
        <taxon>Papilionoideae</taxon>
        <taxon>50 kb inversion clade</taxon>
        <taxon>NPAAA clade</taxon>
        <taxon>indigoferoid/millettioid clade</taxon>
        <taxon>Phaseoleae</taxon>
        <taxon>Flemingia</taxon>
    </lineage>
</organism>
<evidence type="ECO:0000313" key="2">
    <source>
        <dbReference type="Proteomes" id="UP001603857"/>
    </source>
</evidence>
<protein>
    <submittedName>
        <fullName evidence="1">Uncharacterized protein</fullName>
    </submittedName>
</protein>
<sequence length="54" mass="6539">MFVVNYNNFNHLQKCCLVSLLLFPTNSIIKKREIVFWWFRALDDLCVEEVFVEL</sequence>
<accession>A0ABD1LFZ9</accession>